<dbReference type="GO" id="GO:0005886">
    <property type="term" value="C:plasma membrane"/>
    <property type="evidence" value="ECO:0007669"/>
    <property type="project" value="UniProtKB-SubCell"/>
</dbReference>
<dbReference type="EMBL" id="CP044399">
    <property type="protein sequence ID" value="QFI38517.1"/>
    <property type="molecule type" value="Genomic_DNA"/>
</dbReference>
<feature type="transmembrane region" description="Helical" evidence="8">
    <location>
        <begin position="21"/>
        <end position="47"/>
    </location>
</feature>
<dbReference type="KEGG" id="mmaa:FR932_11990"/>
<keyword evidence="4" id="KW-1003">Cell membrane</keyword>
<evidence type="ECO:0000256" key="8">
    <source>
        <dbReference type="SAM" id="Phobius"/>
    </source>
</evidence>
<keyword evidence="10" id="KW-1185">Reference proteome</keyword>
<evidence type="ECO:0000256" key="7">
    <source>
        <dbReference type="ARBA" id="ARBA00023136"/>
    </source>
</evidence>
<dbReference type="Proteomes" id="UP000327424">
    <property type="component" value="Chromosome"/>
</dbReference>
<sequence>MEGNNCDLLYGLHDRPEPLKALFAAFQHILASFVGITTPALIIGGVLGLGSELPYLISMALFVSGVGTFLQARRVGPIGSGLLCVQGTSFAFLSAVLAAGFIVKNRGGSPEDILAMIFGVCFVASFVEIALSRFIHKLQHIITPVVTGIVITTIGLSLIKVGMTDIAGGFGNEHIGDSKYLIVGAITLSTIILINRSSNQVLRLSGIMIGMVVGYIAAYFMGMVNSDIADVPMISVPSPFKYGFDFELAAFIPVAIISIVTAIETTGDLTANSMVSNEPTRGPVYIERIKGGVLGDGINSCLASIFGSFPMSTFSQNNGVIQLTGVASRYVAFYIGGLFVLLGLFPVIGAVLQTLPKPVLGGATLVMFGTVASAGIRILATADLDRRDLLIMAVSFGLGLGVVAVPEVTSSFSPLFKSIFSSSVTVSGLSAILMSLILPCKRKIAEDEAVLKVTTDITEDVVSEAASTVAKPKSVTV</sequence>
<organism evidence="9 10">
    <name type="scientific">Moritella marina ATCC 15381</name>
    <dbReference type="NCBI Taxonomy" id="1202962"/>
    <lineage>
        <taxon>Bacteria</taxon>
        <taxon>Pseudomonadati</taxon>
        <taxon>Pseudomonadota</taxon>
        <taxon>Gammaproteobacteria</taxon>
        <taxon>Alteromonadales</taxon>
        <taxon>Moritellaceae</taxon>
        <taxon>Moritella</taxon>
    </lineage>
</organism>
<keyword evidence="3" id="KW-0813">Transport</keyword>
<evidence type="ECO:0000256" key="3">
    <source>
        <dbReference type="ARBA" id="ARBA00022448"/>
    </source>
</evidence>
<dbReference type="InterPro" id="IPR006043">
    <property type="entry name" value="NCS2"/>
</dbReference>
<name>A0A5J6WKJ8_MORMI</name>
<feature type="transmembrane region" description="Helical" evidence="8">
    <location>
        <begin position="331"/>
        <end position="353"/>
    </location>
</feature>
<keyword evidence="5 8" id="KW-0812">Transmembrane</keyword>
<accession>A0A5J6WKJ8</accession>
<dbReference type="InterPro" id="IPR006042">
    <property type="entry name" value="Xan_ur_permease"/>
</dbReference>
<evidence type="ECO:0000256" key="1">
    <source>
        <dbReference type="ARBA" id="ARBA00004651"/>
    </source>
</evidence>
<gene>
    <name evidence="9" type="ORF">FR932_11990</name>
</gene>
<dbReference type="AlphaFoldDB" id="A0A5J6WKJ8"/>
<dbReference type="PANTHER" id="PTHR42810:SF2">
    <property type="entry name" value="PURINE PERMEASE C1399.01C-RELATED"/>
    <property type="match status" value="1"/>
</dbReference>
<feature type="transmembrane region" description="Helical" evidence="8">
    <location>
        <begin position="359"/>
        <end position="380"/>
    </location>
</feature>
<evidence type="ECO:0000256" key="2">
    <source>
        <dbReference type="ARBA" id="ARBA00008821"/>
    </source>
</evidence>
<dbReference type="NCBIfam" id="TIGR00801">
    <property type="entry name" value="ncs2"/>
    <property type="match status" value="1"/>
</dbReference>
<feature type="transmembrane region" description="Helical" evidence="8">
    <location>
        <begin position="113"/>
        <end position="131"/>
    </location>
</feature>
<dbReference type="GO" id="GO:0042907">
    <property type="term" value="F:xanthine transmembrane transporter activity"/>
    <property type="evidence" value="ECO:0007669"/>
    <property type="project" value="TreeGrafter"/>
</dbReference>
<dbReference type="NCBIfam" id="TIGR03173">
    <property type="entry name" value="pbuX"/>
    <property type="match status" value="1"/>
</dbReference>
<evidence type="ECO:0000313" key="10">
    <source>
        <dbReference type="Proteomes" id="UP000327424"/>
    </source>
</evidence>
<comment type="similarity">
    <text evidence="2">Belongs to the nucleobase:cation symporter-2 (NCS2) (TC 2.A.40) family.</text>
</comment>
<dbReference type="InterPro" id="IPR017588">
    <property type="entry name" value="UacT-like"/>
</dbReference>
<feature type="transmembrane region" description="Helical" evidence="8">
    <location>
        <begin position="418"/>
        <end position="438"/>
    </location>
</feature>
<proteinExistence type="inferred from homology"/>
<reference evidence="9 10" key="1">
    <citation type="submission" date="2019-09" db="EMBL/GenBank/DDBJ databases">
        <title>Hybrid Assembly of the complete Genome of the Deep-Sea Bacterium Moritella marina from long Nanopore and Illumina reads.</title>
        <authorList>
            <person name="Magin S."/>
            <person name="Georgoulis A."/>
            <person name="Papadimitriou K."/>
            <person name="Iliakis G."/>
            <person name="Vorgias C.E."/>
        </authorList>
    </citation>
    <scope>NUCLEOTIDE SEQUENCE [LARGE SCALE GENOMIC DNA]</scope>
    <source>
        <strain evidence="9 10">MP-1</strain>
    </source>
</reference>
<evidence type="ECO:0000313" key="9">
    <source>
        <dbReference type="EMBL" id="QFI38517.1"/>
    </source>
</evidence>
<feature type="transmembrane region" description="Helical" evidence="8">
    <location>
        <begin position="82"/>
        <end position="101"/>
    </location>
</feature>
<evidence type="ECO:0000256" key="5">
    <source>
        <dbReference type="ARBA" id="ARBA00022692"/>
    </source>
</evidence>
<feature type="transmembrane region" description="Helical" evidence="8">
    <location>
        <begin position="242"/>
        <end position="263"/>
    </location>
</feature>
<evidence type="ECO:0000256" key="6">
    <source>
        <dbReference type="ARBA" id="ARBA00022989"/>
    </source>
</evidence>
<keyword evidence="6 8" id="KW-1133">Transmembrane helix</keyword>
<comment type="subcellular location">
    <subcellularLocation>
        <location evidence="1">Cell membrane</location>
        <topology evidence="1">Multi-pass membrane protein</topology>
    </subcellularLocation>
</comment>
<feature type="transmembrane region" description="Helical" evidence="8">
    <location>
        <begin position="389"/>
        <end position="406"/>
    </location>
</feature>
<evidence type="ECO:0000256" key="4">
    <source>
        <dbReference type="ARBA" id="ARBA00022475"/>
    </source>
</evidence>
<feature type="transmembrane region" description="Helical" evidence="8">
    <location>
        <begin position="53"/>
        <end position="70"/>
    </location>
</feature>
<dbReference type="PANTHER" id="PTHR42810">
    <property type="entry name" value="PURINE PERMEASE C1399.01C-RELATED"/>
    <property type="match status" value="1"/>
</dbReference>
<feature type="transmembrane region" description="Helical" evidence="8">
    <location>
        <begin position="138"/>
        <end position="158"/>
    </location>
</feature>
<feature type="transmembrane region" description="Helical" evidence="8">
    <location>
        <begin position="201"/>
        <end position="222"/>
    </location>
</feature>
<dbReference type="NCBIfam" id="NF037981">
    <property type="entry name" value="NCS2_1"/>
    <property type="match status" value="1"/>
</dbReference>
<keyword evidence="7 8" id="KW-0472">Membrane</keyword>
<protein>
    <submittedName>
        <fullName evidence="9">Purine permease</fullName>
    </submittedName>
</protein>
<dbReference type="RefSeq" id="WP_019442973.1">
    <property type="nucleotide sequence ID" value="NZ_ALOE01000038.1"/>
</dbReference>
<dbReference type="OrthoDB" id="9805749at2"/>
<dbReference type="PROSITE" id="PS01116">
    <property type="entry name" value="XANTH_URACIL_PERMASE"/>
    <property type="match status" value="1"/>
</dbReference>
<feature type="transmembrane region" description="Helical" evidence="8">
    <location>
        <begin position="178"/>
        <end position="194"/>
    </location>
</feature>
<dbReference type="Pfam" id="PF00860">
    <property type="entry name" value="Xan_ur_permease"/>
    <property type="match status" value="1"/>
</dbReference>